<accession>A0A6J5Q1I3</accession>
<dbReference type="InterPro" id="IPR048683">
    <property type="entry name" value="Sf6_terminase"/>
</dbReference>
<reference evidence="1" key="1">
    <citation type="submission" date="2020-05" db="EMBL/GenBank/DDBJ databases">
        <authorList>
            <person name="Chiriac C."/>
            <person name="Salcher M."/>
            <person name="Ghai R."/>
            <person name="Kavagutti S V."/>
        </authorList>
    </citation>
    <scope>NUCLEOTIDE SEQUENCE</scope>
</reference>
<proteinExistence type="predicted"/>
<dbReference type="Pfam" id="PF20901">
    <property type="entry name" value="Sf6_terminase"/>
    <property type="match status" value="1"/>
</dbReference>
<evidence type="ECO:0000313" key="1">
    <source>
        <dbReference type="EMBL" id="CAB4178240.1"/>
    </source>
</evidence>
<dbReference type="Gene3D" id="1.10.10.60">
    <property type="entry name" value="Homeodomain-like"/>
    <property type="match status" value="1"/>
</dbReference>
<sequence>MRRDLELLEELPEDMVFAMFEAGKPISAICYELGIGRRALEKWIEANDRDDMIARARAKAADELACETLAIADSADPEHAAHARVRIQTRQWLAEKWKPSVYGTKQAQIQVNIHSMRMDALRHAEVIEAELSTGESK</sequence>
<evidence type="ECO:0008006" key="2">
    <source>
        <dbReference type="Google" id="ProtNLM"/>
    </source>
</evidence>
<organism evidence="1">
    <name type="scientific">uncultured Caudovirales phage</name>
    <dbReference type="NCBI Taxonomy" id="2100421"/>
    <lineage>
        <taxon>Viruses</taxon>
        <taxon>Duplodnaviria</taxon>
        <taxon>Heunggongvirae</taxon>
        <taxon>Uroviricota</taxon>
        <taxon>Caudoviricetes</taxon>
        <taxon>Peduoviridae</taxon>
        <taxon>Maltschvirus</taxon>
        <taxon>Maltschvirus maltsch</taxon>
    </lineage>
</organism>
<protein>
    <recommendedName>
        <fullName evidence="2">Terminase small subunit</fullName>
    </recommendedName>
</protein>
<gene>
    <name evidence="1" type="ORF">UFOVP1016_49</name>
</gene>
<name>A0A6J5Q1I3_9CAUD</name>
<dbReference type="EMBL" id="LR796963">
    <property type="protein sequence ID" value="CAB4178240.1"/>
    <property type="molecule type" value="Genomic_DNA"/>
</dbReference>